<dbReference type="Gene3D" id="1.20.1260.30">
    <property type="match status" value="1"/>
</dbReference>
<evidence type="ECO:0000313" key="4">
    <source>
        <dbReference type="EMBL" id="PIQ71643.1"/>
    </source>
</evidence>
<evidence type="ECO:0000256" key="1">
    <source>
        <dbReference type="ARBA" id="ARBA00006594"/>
    </source>
</evidence>
<comment type="caution">
    <text evidence="4">The sequence shown here is derived from an EMBL/GenBank/DDBJ whole genome shotgun (WGS) entry which is preliminary data.</text>
</comment>
<evidence type="ECO:0000256" key="2">
    <source>
        <dbReference type="ARBA" id="ARBA00022747"/>
    </source>
</evidence>
<organism evidence="4 5">
    <name type="scientific">Candidatus Roizmanbacteria bacterium CG11_big_fil_rev_8_21_14_0_20_37_16</name>
    <dbReference type="NCBI Taxonomy" id="1974857"/>
    <lineage>
        <taxon>Bacteria</taxon>
        <taxon>Candidatus Roizmaniibacteriota</taxon>
    </lineage>
</organism>
<comment type="similarity">
    <text evidence="1">Belongs to the N(4)/N(6)-methyltransferase family.</text>
</comment>
<reference evidence="4 5" key="1">
    <citation type="submission" date="2017-09" db="EMBL/GenBank/DDBJ databases">
        <title>Depth-based differentiation of microbial function through sediment-hosted aquifers and enrichment of novel symbionts in the deep terrestrial subsurface.</title>
        <authorList>
            <person name="Probst A.J."/>
            <person name="Ladd B."/>
            <person name="Jarett J.K."/>
            <person name="Geller-Mcgrath D.E."/>
            <person name="Sieber C.M."/>
            <person name="Emerson J.B."/>
            <person name="Anantharaman K."/>
            <person name="Thomas B.C."/>
            <person name="Malmstrom R."/>
            <person name="Stieglmeier M."/>
            <person name="Klingl A."/>
            <person name="Woyke T."/>
            <person name="Ryan C.M."/>
            <person name="Banfield J.F."/>
        </authorList>
    </citation>
    <scope>NUCLEOTIDE SEQUENCE [LARGE SCALE GENOMIC DNA]</scope>
    <source>
        <strain evidence="4">CG11_big_fil_rev_8_21_14_0_20_37_16</strain>
    </source>
</reference>
<dbReference type="GO" id="GO:0009307">
    <property type="term" value="P:DNA restriction-modification system"/>
    <property type="evidence" value="ECO:0007669"/>
    <property type="project" value="UniProtKB-KW"/>
</dbReference>
<evidence type="ECO:0000259" key="3">
    <source>
        <dbReference type="Pfam" id="PF12161"/>
    </source>
</evidence>
<gene>
    <name evidence="4" type="ORF">COV87_02240</name>
</gene>
<feature type="non-terminal residue" evidence="4">
    <location>
        <position position="45"/>
    </location>
</feature>
<name>A0A2H0KM46_9BACT</name>
<feature type="domain" description="N6 adenine-specific DNA methyltransferase N-terminal" evidence="3">
    <location>
        <begin position="20"/>
        <end position="45"/>
    </location>
</feature>
<evidence type="ECO:0000313" key="5">
    <source>
        <dbReference type="Proteomes" id="UP000229497"/>
    </source>
</evidence>
<dbReference type="InterPro" id="IPR022749">
    <property type="entry name" value="D12N6_MeTrfase_N"/>
</dbReference>
<keyword evidence="2" id="KW-0680">Restriction system</keyword>
<accession>A0A2H0KM46</accession>
<protein>
    <recommendedName>
        <fullName evidence="3">N6 adenine-specific DNA methyltransferase N-terminal domain-containing protein</fullName>
    </recommendedName>
</protein>
<sequence length="45" mass="5187">MGKEKAQKLMDNTDKDLHFEKELWSAADKLRGNIDASDYKYIVLG</sequence>
<dbReference type="AlphaFoldDB" id="A0A2H0KM46"/>
<dbReference type="Proteomes" id="UP000229497">
    <property type="component" value="Unassembled WGS sequence"/>
</dbReference>
<dbReference type="EMBL" id="PCVK01000064">
    <property type="protein sequence ID" value="PIQ71643.1"/>
    <property type="molecule type" value="Genomic_DNA"/>
</dbReference>
<dbReference type="InterPro" id="IPR038333">
    <property type="entry name" value="T1MK-like_N_sf"/>
</dbReference>
<proteinExistence type="inferred from homology"/>
<dbReference type="Pfam" id="PF12161">
    <property type="entry name" value="HsdM_N"/>
    <property type="match status" value="1"/>
</dbReference>